<keyword evidence="2" id="KW-0813">Transport</keyword>
<feature type="transmembrane region" description="Helical" evidence="7">
    <location>
        <begin position="76"/>
        <end position="102"/>
    </location>
</feature>
<dbReference type="InterPro" id="IPR036259">
    <property type="entry name" value="MFS_trans_sf"/>
</dbReference>
<dbReference type="GeneID" id="98054917"/>
<dbReference type="GO" id="GO:0005886">
    <property type="term" value="C:plasma membrane"/>
    <property type="evidence" value="ECO:0007669"/>
    <property type="project" value="UniProtKB-SubCell"/>
</dbReference>
<feature type="transmembrane region" description="Helical" evidence="7">
    <location>
        <begin position="108"/>
        <end position="128"/>
    </location>
</feature>
<dbReference type="SUPFAM" id="SSF103473">
    <property type="entry name" value="MFS general substrate transporter"/>
    <property type="match status" value="1"/>
</dbReference>
<gene>
    <name evidence="9" type="ORF">HDA37_005262</name>
</gene>
<protein>
    <submittedName>
        <fullName evidence="9">EmrB/QacA subfamily drug resistance transporter</fullName>
    </submittedName>
</protein>
<proteinExistence type="predicted"/>
<dbReference type="GO" id="GO:0022857">
    <property type="term" value="F:transmembrane transporter activity"/>
    <property type="evidence" value="ECO:0007669"/>
    <property type="project" value="InterPro"/>
</dbReference>
<evidence type="ECO:0000256" key="7">
    <source>
        <dbReference type="SAM" id="Phobius"/>
    </source>
</evidence>
<dbReference type="PANTHER" id="PTHR42718:SF48">
    <property type="entry name" value="CONSERVED TWO-DOMAIN MEMBRANE PROTEIN-RELATED"/>
    <property type="match status" value="1"/>
</dbReference>
<comment type="subcellular location">
    <subcellularLocation>
        <location evidence="1">Cell membrane</location>
        <topology evidence="1">Multi-pass membrane protein</topology>
    </subcellularLocation>
</comment>
<organism evidence="9 10">
    <name type="scientific">Pseudonocardia alni</name>
    <name type="common">Amycolata alni</name>
    <dbReference type="NCBI Taxonomy" id="33907"/>
    <lineage>
        <taxon>Bacteria</taxon>
        <taxon>Bacillati</taxon>
        <taxon>Actinomycetota</taxon>
        <taxon>Actinomycetes</taxon>
        <taxon>Pseudonocardiales</taxon>
        <taxon>Pseudonocardiaceae</taxon>
        <taxon>Pseudonocardia</taxon>
    </lineage>
</organism>
<evidence type="ECO:0000256" key="1">
    <source>
        <dbReference type="ARBA" id="ARBA00004651"/>
    </source>
</evidence>
<keyword evidence="4 7" id="KW-0812">Transmembrane</keyword>
<keyword evidence="3" id="KW-1003">Cell membrane</keyword>
<feature type="transmembrane region" description="Helical" evidence="7">
    <location>
        <begin position="365"/>
        <end position="385"/>
    </location>
</feature>
<dbReference type="PRINTS" id="PR01036">
    <property type="entry name" value="TCRTETB"/>
</dbReference>
<name>A0A852W762_PSEA5</name>
<evidence type="ECO:0000256" key="5">
    <source>
        <dbReference type="ARBA" id="ARBA00022989"/>
    </source>
</evidence>
<dbReference type="PROSITE" id="PS50850">
    <property type="entry name" value="MFS"/>
    <property type="match status" value="1"/>
</dbReference>
<feature type="transmembrane region" description="Helical" evidence="7">
    <location>
        <begin position="220"/>
        <end position="242"/>
    </location>
</feature>
<feature type="transmembrane region" description="Helical" evidence="7">
    <location>
        <begin position="43"/>
        <end position="64"/>
    </location>
</feature>
<reference evidence="9 10" key="1">
    <citation type="submission" date="2020-07" db="EMBL/GenBank/DDBJ databases">
        <title>Sequencing the genomes of 1000 actinobacteria strains.</title>
        <authorList>
            <person name="Klenk H.-P."/>
        </authorList>
    </citation>
    <scope>NUCLEOTIDE SEQUENCE [LARGE SCALE GENOMIC DNA]</scope>
    <source>
        <strain evidence="9 10">DSM 44749</strain>
    </source>
</reference>
<evidence type="ECO:0000256" key="2">
    <source>
        <dbReference type="ARBA" id="ARBA00022448"/>
    </source>
</evidence>
<accession>A0A852W762</accession>
<feature type="transmembrane region" description="Helical" evidence="7">
    <location>
        <begin position="262"/>
        <end position="287"/>
    </location>
</feature>
<dbReference type="InterPro" id="IPR011701">
    <property type="entry name" value="MFS"/>
</dbReference>
<dbReference type="PANTHER" id="PTHR42718">
    <property type="entry name" value="MAJOR FACILITATOR SUPERFAMILY MULTIDRUG TRANSPORTER MFSC"/>
    <property type="match status" value="1"/>
</dbReference>
<evidence type="ECO:0000313" key="10">
    <source>
        <dbReference type="Proteomes" id="UP000549695"/>
    </source>
</evidence>
<comment type="caution">
    <text evidence="9">The sequence shown here is derived from an EMBL/GenBank/DDBJ whole genome shotgun (WGS) entry which is preliminary data.</text>
</comment>
<feature type="transmembrane region" description="Helical" evidence="7">
    <location>
        <begin position="135"/>
        <end position="157"/>
    </location>
</feature>
<evidence type="ECO:0000256" key="6">
    <source>
        <dbReference type="ARBA" id="ARBA00023136"/>
    </source>
</evidence>
<evidence type="ECO:0000259" key="8">
    <source>
        <dbReference type="PROSITE" id="PS50850"/>
    </source>
</evidence>
<dbReference type="AlphaFoldDB" id="A0A852W762"/>
<feature type="transmembrane region" description="Helical" evidence="7">
    <location>
        <begin position="430"/>
        <end position="452"/>
    </location>
</feature>
<dbReference type="Proteomes" id="UP000549695">
    <property type="component" value="Unassembled WGS sequence"/>
</dbReference>
<keyword evidence="10" id="KW-1185">Reference proteome</keyword>
<dbReference type="NCBIfam" id="TIGR00711">
    <property type="entry name" value="efflux_EmrB"/>
    <property type="match status" value="1"/>
</dbReference>
<dbReference type="RefSeq" id="WP_179762549.1">
    <property type="nucleotide sequence ID" value="NZ_BAAAJZ010000011.1"/>
</dbReference>
<feature type="transmembrane region" description="Helical" evidence="7">
    <location>
        <begin position="293"/>
        <end position="312"/>
    </location>
</feature>
<keyword evidence="5 7" id="KW-1133">Transmembrane helix</keyword>
<dbReference type="Pfam" id="PF07690">
    <property type="entry name" value="MFS_1"/>
    <property type="match status" value="1"/>
</dbReference>
<evidence type="ECO:0000256" key="4">
    <source>
        <dbReference type="ARBA" id="ARBA00022692"/>
    </source>
</evidence>
<dbReference type="EMBL" id="JACCCZ010000001">
    <property type="protein sequence ID" value="NYG04977.1"/>
    <property type="molecule type" value="Genomic_DNA"/>
</dbReference>
<keyword evidence="6 7" id="KW-0472">Membrane</keyword>
<dbReference type="CDD" id="cd17321">
    <property type="entry name" value="MFS_MMR_MDR_like"/>
    <property type="match status" value="1"/>
</dbReference>
<feature type="transmembrane region" description="Helical" evidence="7">
    <location>
        <begin position="397"/>
        <end position="418"/>
    </location>
</feature>
<dbReference type="Gene3D" id="1.20.1720.10">
    <property type="entry name" value="Multidrug resistance protein D"/>
    <property type="match status" value="1"/>
</dbReference>
<dbReference type="InterPro" id="IPR004638">
    <property type="entry name" value="EmrB-like"/>
</dbReference>
<feature type="transmembrane region" description="Helical" evidence="7">
    <location>
        <begin position="195"/>
        <end position="214"/>
    </location>
</feature>
<sequence length="576" mass="58061">MTAPRPGAVLLITSAAAFLSSLDLFIVNIAFPDIRASFPGTDLGQMSWILNGYTVVFAAFLALAGRLGDRFGHKRILLTGLAVFTLASVACAVAPTVWLLVAARAVQAVGPAFVMPTSLSLLLAAYPAEHRSRAVGAWASIGAVAAALGPPLGGLLVQASWHWVFLVNVPVGVAALLAGARVLRESDVAPTGMPDLLGALALVVGIGALAFALVRAPDHGWLSAEVLTAGGIAVLGLVAVVLRSRRHAVPALDLAVVRVPAVGFAALTMVAFTCGFAGMLVVNVLYLTGTWGWTAQLAGLALAPGPMVVVVVSRLAGRLSARIGTGATAALGALAFAAGPVWWLAHLGLTPDYAAGMLPGQLLTGLGVGLILPTLSSVVGSALPAPQWGSGSSLINTARQVGSVLGVALLVSVIGVHTTGLPSEFGSVRAGWVLLAGSAVVAALLALVLAAAERRPARVTADPDTAVGSPVDAHADGRMRGVPPVVRGIVRDGRGRPLAGAVGTVIDAGGAELARAVTGPEGRLAVPVDGARVAPGTHVVLVVTEAGHHPRAHRVPMGGETALSLVRRDAPVADPP</sequence>
<feature type="transmembrane region" description="Helical" evidence="7">
    <location>
        <begin position="7"/>
        <end position="31"/>
    </location>
</feature>
<feature type="transmembrane region" description="Helical" evidence="7">
    <location>
        <begin position="324"/>
        <end position="345"/>
    </location>
</feature>
<evidence type="ECO:0000313" key="9">
    <source>
        <dbReference type="EMBL" id="NYG04977.1"/>
    </source>
</evidence>
<dbReference type="InterPro" id="IPR020846">
    <property type="entry name" value="MFS_dom"/>
</dbReference>
<feature type="transmembrane region" description="Helical" evidence="7">
    <location>
        <begin position="163"/>
        <end position="183"/>
    </location>
</feature>
<evidence type="ECO:0000256" key="3">
    <source>
        <dbReference type="ARBA" id="ARBA00022475"/>
    </source>
</evidence>
<dbReference type="Gene3D" id="1.20.1250.20">
    <property type="entry name" value="MFS general substrate transporter like domains"/>
    <property type="match status" value="1"/>
</dbReference>
<feature type="domain" description="Major facilitator superfamily (MFS) profile" evidence="8">
    <location>
        <begin position="9"/>
        <end position="454"/>
    </location>
</feature>